<organism evidence="2 3">
    <name type="scientific">Pseudoalteromonas denitrificans DSM 6059</name>
    <dbReference type="NCBI Taxonomy" id="1123010"/>
    <lineage>
        <taxon>Bacteria</taxon>
        <taxon>Pseudomonadati</taxon>
        <taxon>Pseudomonadota</taxon>
        <taxon>Gammaproteobacteria</taxon>
        <taxon>Alteromonadales</taxon>
        <taxon>Pseudoalteromonadaceae</taxon>
        <taxon>Pseudoalteromonas</taxon>
    </lineage>
</organism>
<dbReference type="Proteomes" id="UP000198862">
    <property type="component" value="Unassembled WGS sequence"/>
</dbReference>
<reference evidence="2 3" key="1">
    <citation type="submission" date="2016-10" db="EMBL/GenBank/DDBJ databases">
        <authorList>
            <person name="de Groot N.N."/>
        </authorList>
    </citation>
    <scope>NUCLEOTIDE SEQUENCE [LARGE SCALE GENOMIC DNA]</scope>
    <source>
        <strain evidence="2 3">DSM 6059</strain>
    </source>
</reference>
<name>A0A1I1L8G6_9GAMM</name>
<dbReference type="OrthoDB" id="5769114at2"/>
<evidence type="ECO:0000256" key="1">
    <source>
        <dbReference type="SAM" id="MobiDB-lite"/>
    </source>
</evidence>
<feature type="compositionally biased region" description="Polar residues" evidence="1">
    <location>
        <begin position="195"/>
        <end position="209"/>
    </location>
</feature>
<feature type="region of interest" description="Disordered" evidence="1">
    <location>
        <begin position="189"/>
        <end position="209"/>
    </location>
</feature>
<proteinExistence type="predicted"/>
<dbReference type="AlphaFoldDB" id="A0A1I1L8G6"/>
<accession>A0A1I1L8G6</accession>
<sequence>MFTIFSQQENLIAVFNKYSVKEALQVKFNIAQAIKALNIPSDELVQQMRNEGLCITDFSLKQNESKISNESSPSIIRNHLFKVFLDKQKLIDLMSGFSMAESIEIRGLLNQNISELKLPSDNLIAQMEQEGLSLQRIGIENTSPQTTVSSIKLARTKEVLAQAMNTNLVDKKLRIKSQLNALLEGESESKKSKIKNASNDCATAKQQDSSVKTAENVVKKLSLQEALERSLQTDLTPSVNC</sequence>
<dbReference type="RefSeq" id="WP_091983804.1">
    <property type="nucleotide sequence ID" value="NZ_FOLO01000015.1"/>
</dbReference>
<evidence type="ECO:0000313" key="2">
    <source>
        <dbReference type="EMBL" id="SFC69404.1"/>
    </source>
</evidence>
<gene>
    <name evidence="2" type="ORF">SAMN02745724_02305</name>
</gene>
<dbReference type="EMBL" id="FOLO01000015">
    <property type="protein sequence ID" value="SFC69404.1"/>
    <property type="molecule type" value="Genomic_DNA"/>
</dbReference>
<evidence type="ECO:0000313" key="3">
    <source>
        <dbReference type="Proteomes" id="UP000198862"/>
    </source>
</evidence>
<keyword evidence="3" id="KW-1185">Reference proteome</keyword>
<protein>
    <submittedName>
        <fullName evidence="2">Uncharacterized protein</fullName>
    </submittedName>
</protein>